<dbReference type="PANTHER" id="PTHR45658">
    <property type="entry name" value="GATA TRANSCRIPTION FACTOR"/>
    <property type="match status" value="1"/>
</dbReference>
<dbReference type="SUPFAM" id="SSF57716">
    <property type="entry name" value="Glucocorticoid receptor-like (DNA-binding domain)"/>
    <property type="match status" value="2"/>
</dbReference>
<feature type="compositionally biased region" description="Basic and acidic residues" evidence="7">
    <location>
        <begin position="205"/>
        <end position="217"/>
    </location>
</feature>
<dbReference type="GO" id="GO:0006355">
    <property type="term" value="P:regulation of DNA-templated transcription"/>
    <property type="evidence" value="ECO:0007669"/>
    <property type="project" value="InterPro"/>
</dbReference>
<feature type="region of interest" description="Disordered" evidence="7">
    <location>
        <begin position="288"/>
        <end position="334"/>
    </location>
</feature>
<protein>
    <recommendedName>
        <fullName evidence="8">GATA-type domain-containing protein</fullName>
    </recommendedName>
</protein>
<accession>A0A8T0UQY0</accession>
<keyword evidence="10" id="KW-1185">Reference proteome</keyword>
<dbReference type="EMBL" id="CM029041">
    <property type="protein sequence ID" value="KAG2623223.1"/>
    <property type="molecule type" value="Genomic_DNA"/>
</dbReference>
<dbReference type="GO" id="GO:0043565">
    <property type="term" value="F:sequence-specific DNA binding"/>
    <property type="evidence" value="ECO:0007669"/>
    <property type="project" value="InterPro"/>
</dbReference>
<dbReference type="PROSITE" id="PS50114">
    <property type="entry name" value="GATA_ZN_FINGER_2"/>
    <property type="match status" value="1"/>
</dbReference>
<dbReference type="SMART" id="SM00401">
    <property type="entry name" value="ZnF_GATA"/>
    <property type="match status" value="2"/>
</dbReference>
<dbReference type="CDD" id="cd00202">
    <property type="entry name" value="ZnF_GATA"/>
    <property type="match status" value="1"/>
</dbReference>
<comment type="similarity">
    <text evidence="1">Belongs to the type IV zinc-finger family. Class A subfamily.</text>
</comment>
<feature type="domain" description="GATA-type" evidence="8">
    <location>
        <begin position="78"/>
        <end position="112"/>
    </location>
</feature>
<evidence type="ECO:0000259" key="8">
    <source>
        <dbReference type="PROSITE" id="PS50114"/>
    </source>
</evidence>
<keyword evidence="5" id="KW-0010">Activator</keyword>
<name>A0A8T0UQY0_PANVG</name>
<feature type="region of interest" description="Disordered" evidence="7">
    <location>
        <begin position="246"/>
        <end position="269"/>
    </location>
</feature>
<feature type="region of interest" description="Disordered" evidence="7">
    <location>
        <begin position="115"/>
        <end position="226"/>
    </location>
</feature>
<dbReference type="Proteomes" id="UP000823388">
    <property type="component" value="Chromosome 3K"/>
</dbReference>
<dbReference type="Pfam" id="PF00320">
    <property type="entry name" value="GATA"/>
    <property type="match status" value="1"/>
</dbReference>
<dbReference type="InterPro" id="IPR000679">
    <property type="entry name" value="Znf_GATA"/>
</dbReference>
<evidence type="ECO:0000256" key="7">
    <source>
        <dbReference type="SAM" id="MobiDB-lite"/>
    </source>
</evidence>
<reference evidence="9" key="1">
    <citation type="submission" date="2020-05" db="EMBL/GenBank/DDBJ databases">
        <title>WGS assembly of Panicum virgatum.</title>
        <authorList>
            <person name="Lovell J.T."/>
            <person name="Jenkins J."/>
            <person name="Shu S."/>
            <person name="Juenger T.E."/>
            <person name="Schmutz J."/>
        </authorList>
    </citation>
    <scope>NUCLEOTIDE SEQUENCE</scope>
    <source>
        <strain evidence="9">AP13</strain>
    </source>
</reference>
<evidence type="ECO:0000256" key="2">
    <source>
        <dbReference type="ARBA" id="ARBA00022723"/>
    </source>
</evidence>
<keyword evidence="3 6" id="KW-0863">Zinc-finger</keyword>
<evidence type="ECO:0000313" key="10">
    <source>
        <dbReference type="Proteomes" id="UP000823388"/>
    </source>
</evidence>
<evidence type="ECO:0000256" key="4">
    <source>
        <dbReference type="ARBA" id="ARBA00022833"/>
    </source>
</evidence>
<dbReference type="InterPro" id="IPR051140">
    <property type="entry name" value="GATA_TF"/>
</dbReference>
<dbReference type="Gene3D" id="3.30.50.10">
    <property type="entry name" value="Erythroid Transcription Factor GATA-1, subunit A"/>
    <property type="match status" value="1"/>
</dbReference>
<dbReference type="AlphaFoldDB" id="A0A8T0UQY0"/>
<evidence type="ECO:0000313" key="9">
    <source>
        <dbReference type="EMBL" id="KAG2623223.1"/>
    </source>
</evidence>
<comment type="caution">
    <text evidence="9">The sequence shown here is derived from an EMBL/GenBank/DDBJ whole genome shotgun (WGS) entry which is preliminary data.</text>
</comment>
<sequence>MAGSGAAEREREREGRRLAYDDSAWTLLLAAVPRRKRSRRGPASSRWWREFRRPVPVPVPPPPAAKEPVARKAARAGRCVDCGATETPQWRAGPTGPGTLCNGCGIRCRAAGERWGQRRRPWRATARTVVSDHQPPPQVGQPIPDLESPPDGQICEKGLAPAPAPDRVTSPPPATESLPSLRTARTDPDSEKQPSKEEEEEEEEPAKKKTSPDKLCDHCASSSTPKWLCNACGVRYSQGRLLPEYRRQLKNKQQPPPPAALSQPVDDSQSVDLMLLPRPGEYLASDLRVGDIDDDSGDAAANPTDKPGSLQLDPFLLEGPAAPMIVDEEEEEPF</sequence>
<evidence type="ECO:0000256" key="5">
    <source>
        <dbReference type="ARBA" id="ARBA00023159"/>
    </source>
</evidence>
<evidence type="ECO:0000256" key="6">
    <source>
        <dbReference type="PROSITE-ProRule" id="PRU00094"/>
    </source>
</evidence>
<dbReference type="GO" id="GO:0008270">
    <property type="term" value="F:zinc ion binding"/>
    <property type="evidence" value="ECO:0007669"/>
    <property type="project" value="UniProtKB-KW"/>
</dbReference>
<keyword evidence="4" id="KW-0862">Zinc</keyword>
<keyword evidence="2" id="KW-0479">Metal-binding</keyword>
<feature type="compositionally biased region" description="Basic and acidic residues" evidence="7">
    <location>
        <begin position="184"/>
        <end position="196"/>
    </location>
</feature>
<dbReference type="InterPro" id="IPR013088">
    <property type="entry name" value="Znf_NHR/GATA"/>
</dbReference>
<organism evidence="9 10">
    <name type="scientific">Panicum virgatum</name>
    <name type="common">Blackwell switchgrass</name>
    <dbReference type="NCBI Taxonomy" id="38727"/>
    <lineage>
        <taxon>Eukaryota</taxon>
        <taxon>Viridiplantae</taxon>
        <taxon>Streptophyta</taxon>
        <taxon>Embryophyta</taxon>
        <taxon>Tracheophyta</taxon>
        <taxon>Spermatophyta</taxon>
        <taxon>Magnoliopsida</taxon>
        <taxon>Liliopsida</taxon>
        <taxon>Poales</taxon>
        <taxon>Poaceae</taxon>
        <taxon>PACMAD clade</taxon>
        <taxon>Panicoideae</taxon>
        <taxon>Panicodae</taxon>
        <taxon>Paniceae</taxon>
        <taxon>Panicinae</taxon>
        <taxon>Panicum</taxon>
        <taxon>Panicum sect. Hiantes</taxon>
    </lineage>
</organism>
<dbReference type="PANTHER" id="PTHR45658:SF18">
    <property type="entry name" value="PROTEIN GAT2"/>
    <property type="match status" value="1"/>
</dbReference>
<proteinExistence type="inferred from homology"/>
<gene>
    <name evidence="9" type="ORF">PVAP13_3KG041037</name>
</gene>
<evidence type="ECO:0000256" key="1">
    <source>
        <dbReference type="ARBA" id="ARBA00005694"/>
    </source>
</evidence>
<evidence type="ECO:0000256" key="3">
    <source>
        <dbReference type="ARBA" id="ARBA00022771"/>
    </source>
</evidence>